<keyword evidence="1" id="KW-0547">Nucleotide-binding</keyword>
<dbReference type="Gene3D" id="3.40.50.300">
    <property type="entry name" value="P-loop containing nucleotide triphosphate hydrolases"/>
    <property type="match status" value="1"/>
</dbReference>
<dbReference type="SUPFAM" id="SSF52540">
    <property type="entry name" value="P-loop containing nucleoside triphosphate hydrolases"/>
    <property type="match status" value="1"/>
</dbReference>
<dbReference type="Proteomes" id="UP000248214">
    <property type="component" value="Unassembled WGS sequence"/>
</dbReference>
<comment type="caution">
    <text evidence="4">The sequence shown here is derived from an EMBL/GenBank/DDBJ whole genome shotgun (WGS) entry which is preliminary data.</text>
</comment>
<keyword evidence="5" id="KW-1185">Reference proteome</keyword>
<dbReference type="Pfam" id="PF00005">
    <property type="entry name" value="ABC_tran"/>
    <property type="match status" value="1"/>
</dbReference>
<gene>
    <name evidence="4" type="ORF">CR194_09035</name>
</gene>
<reference evidence="4 5" key="1">
    <citation type="submission" date="2017-10" db="EMBL/GenBank/DDBJ databases">
        <title>Bacillus sp. nov., a halophilic bacterium isolated from a Keqin Lake.</title>
        <authorList>
            <person name="Wang H."/>
        </authorList>
    </citation>
    <scope>NUCLEOTIDE SEQUENCE [LARGE SCALE GENOMIC DNA]</scope>
    <source>
        <strain evidence="4 5">KQ-12</strain>
    </source>
</reference>
<sequence length="230" mass="25647">MNAIELNNVVKRFSNGSDMTLLFEDMNLTVREGELVVISGEEGIGKSTLLRMIAAMTPANKGSVQVFGEDLVSIRKRTEWRLANIGYINDEGCLMPYLSAKQNLLVGLKEEDPQYAEREKEAKAILADLGFSEDKFKESIEGLDDKHQMLATIARILMTSPKIILADEPTKELEGEDGAAVLDKLLHFAKKQGSTVIIVTNDPSIHHLADRHFTVSNRQLVEIDKDEQVH</sequence>
<dbReference type="GO" id="GO:0022857">
    <property type="term" value="F:transmembrane transporter activity"/>
    <property type="evidence" value="ECO:0007669"/>
    <property type="project" value="TreeGrafter"/>
</dbReference>
<dbReference type="GO" id="GO:0016887">
    <property type="term" value="F:ATP hydrolysis activity"/>
    <property type="evidence" value="ECO:0007669"/>
    <property type="project" value="InterPro"/>
</dbReference>
<dbReference type="SMART" id="SM00382">
    <property type="entry name" value="AAA"/>
    <property type="match status" value="1"/>
</dbReference>
<protein>
    <submittedName>
        <fullName evidence="4">ABC transporter</fullName>
    </submittedName>
</protein>
<name>A0A323TIE4_9BACI</name>
<dbReference type="AlphaFoldDB" id="A0A323TIE4"/>
<feature type="domain" description="ABC transporter" evidence="3">
    <location>
        <begin position="4"/>
        <end position="230"/>
    </location>
</feature>
<dbReference type="PROSITE" id="PS50893">
    <property type="entry name" value="ABC_TRANSPORTER_2"/>
    <property type="match status" value="1"/>
</dbReference>
<evidence type="ECO:0000256" key="1">
    <source>
        <dbReference type="ARBA" id="ARBA00022741"/>
    </source>
</evidence>
<accession>A0A323TIE4</accession>
<dbReference type="EMBL" id="PDOD01000002">
    <property type="protein sequence ID" value="PYZ93327.1"/>
    <property type="molecule type" value="Genomic_DNA"/>
</dbReference>
<dbReference type="InterPro" id="IPR003439">
    <property type="entry name" value="ABC_transporter-like_ATP-bd"/>
</dbReference>
<evidence type="ECO:0000313" key="5">
    <source>
        <dbReference type="Proteomes" id="UP000248214"/>
    </source>
</evidence>
<dbReference type="InterPro" id="IPR015854">
    <property type="entry name" value="ABC_transpr_LolD-like"/>
</dbReference>
<dbReference type="RefSeq" id="WP_110609358.1">
    <property type="nucleotide sequence ID" value="NZ_PDOD01000002.1"/>
</dbReference>
<keyword evidence="2" id="KW-0067">ATP-binding</keyword>
<evidence type="ECO:0000259" key="3">
    <source>
        <dbReference type="PROSITE" id="PS50893"/>
    </source>
</evidence>
<dbReference type="InterPro" id="IPR027417">
    <property type="entry name" value="P-loop_NTPase"/>
</dbReference>
<dbReference type="GO" id="GO:0005524">
    <property type="term" value="F:ATP binding"/>
    <property type="evidence" value="ECO:0007669"/>
    <property type="project" value="UniProtKB-KW"/>
</dbReference>
<dbReference type="InterPro" id="IPR003593">
    <property type="entry name" value="AAA+_ATPase"/>
</dbReference>
<organism evidence="4 5">
    <name type="scientific">Salipaludibacillus keqinensis</name>
    <dbReference type="NCBI Taxonomy" id="2045207"/>
    <lineage>
        <taxon>Bacteria</taxon>
        <taxon>Bacillati</taxon>
        <taxon>Bacillota</taxon>
        <taxon>Bacilli</taxon>
        <taxon>Bacillales</taxon>
        <taxon>Bacillaceae</taxon>
    </lineage>
</organism>
<proteinExistence type="predicted"/>
<evidence type="ECO:0000313" key="4">
    <source>
        <dbReference type="EMBL" id="PYZ93327.1"/>
    </source>
</evidence>
<dbReference type="PANTHER" id="PTHR24220">
    <property type="entry name" value="IMPORT ATP-BINDING PROTEIN"/>
    <property type="match status" value="1"/>
</dbReference>
<evidence type="ECO:0000256" key="2">
    <source>
        <dbReference type="ARBA" id="ARBA00022840"/>
    </source>
</evidence>
<dbReference type="OrthoDB" id="2850341at2"/>
<dbReference type="GO" id="GO:0005886">
    <property type="term" value="C:plasma membrane"/>
    <property type="evidence" value="ECO:0007669"/>
    <property type="project" value="TreeGrafter"/>
</dbReference>